<dbReference type="EMBL" id="DXDA01000019">
    <property type="protein sequence ID" value="HIY68194.1"/>
    <property type="molecule type" value="Genomic_DNA"/>
</dbReference>
<dbReference type="Proteomes" id="UP000886844">
    <property type="component" value="Unassembled WGS sequence"/>
</dbReference>
<name>A0A9D2CBS0_9BACT</name>
<comment type="caution">
    <text evidence="2">The sequence shown here is derived from an EMBL/GenBank/DDBJ whole genome shotgun (WGS) entry which is preliminary data.</text>
</comment>
<proteinExistence type="predicted"/>
<evidence type="ECO:0000313" key="2">
    <source>
        <dbReference type="EMBL" id="HIY68194.1"/>
    </source>
</evidence>
<sequence>MIRKYIWLTAAAVAVMLSLSGCVKDNGNYDYRTLTPIEIDMGLNSSTVVARQLERLKIEPKVSQGGSDENLTYRWQLKDNLWVPDPALGYFIDSLLSTDRVLDITVDLPARDYHLILYVTDRTNGVTVNEKLSLRVETIAPQGLMVLHEDREGKGDVSMVMNPEVNAGIEGYSDDYVTHAIFSGNNEGLHPEEGAMIVAPWNQGNHIYLFQGGDRGGYRLSIADMKIIDTYQECFREGIEPVGFEGFALWSGSKEYLVNKGSIYFSDSNTSGVYAQYDVRCFGEPYDAAPYIGGNVTAGASSGVRCCFFDKLSKRFMYLDFNQMVKGFTTSGNAFDPKKPLENETEMVYAQMGYPSNFYLALMQQPGNSSVRKLYALDLNANWYEPNANTGAGLYDLSAAPEMAQASRFAFGTRGPVIFYETSQKIYRCLYENASAAELLLDVSQEYPGYEVSLLWMFNDNLSNATLYGKLLYVGIWNPTTGEGKLLQYVVSETSGVIESGPKVYDGFGRIVSLGYKWK</sequence>
<feature type="chain" id="PRO_5038985301" description="Bacteroidetes PKD-like domain-containing protein" evidence="1">
    <location>
        <begin position="24"/>
        <end position="519"/>
    </location>
</feature>
<dbReference type="PROSITE" id="PS51257">
    <property type="entry name" value="PROKAR_LIPOPROTEIN"/>
    <property type="match status" value="1"/>
</dbReference>
<reference evidence="2" key="2">
    <citation type="submission" date="2021-04" db="EMBL/GenBank/DDBJ databases">
        <authorList>
            <person name="Gilroy R."/>
        </authorList>
    </citation>
    <scope>NUCLEOTIDE SEQUENCE</scope>
    <source>
        <strain evidence="2">5134</strain>
    </source>
</reference>
<reference evidence="2" key="1">
    <citation type="journal article" date="2021" name="PeerJ">
        <title>Extensive microbial diversity within the chicken gut microbiome revealed by metagenomics and culture.</title>
        <authorList>
            <person name="Gilroy R."/>
            <person name="Ravi A."/>
            <person name="Getino M."/>
            <person name="Pursley I."/>
            <person name="Horton D.L."/>
            <person name="Alikhan N.F."/>
            <person name="Baker D."/>
            <person name="Gharbi K."/>
            <person name="Hall N."/>
            <person name="Watson M."/>
            <person name="Adriaenssens E.M."/>
            <person name="Foster-Nyarko E."/>
            <person name="Jarju S."/>
            <person name="Secka A."/>
            <person name="Antonio M."/>
            <person name="Oren A."/>
            <person name="Chaudhuri R.R."/>
            <person name="La Ragione R."/>
            <person name="Hildebrand F."/>
            <person name="Pallen M.J."/>
        </authorList>
    </citation>
    <scope>NUCLEOTIDE SEQUENCE</scope>
    <source>
        <strain evidence="2">5134</strain>
    </source>
</reference>
<dbReference type="InterPro" id="IPR032183">
    <property type="entry name" value="PKD-like"/>
</dbReference>
<gene>
    <name evidence="2" type="ORF">H9828_02110</name>
</gene>
<evidence type="ECO:0000256" key="1">
    <source>
        <dbReference type="SAM" id="SignalP"/>
    </source>
</evidence>
<protein>
    <recommendedName>
        <fullName evidence="4">Bacteroidetes PKD-like domain-containing protein</fullName>
    </recommendedName>
</protein>
<organism evidence="2 3">
    <name type="scientific">Candidatus Alistipes intestinigallinarum</name>
    <dbReference type="NCBI Taxonomy" id="2838440"/>
    <lineage>
        <taxon>Bacteria</taxon>
        <taxon>Pseudomonadati</taxon>
        <taxon>Bacteroidota</taxon>
        <taxon>Bacteroidia</taxon>
        <taxon>Bacteroidales</taxon>
        <taxon>Rikenellaceae</taxon>
        <taxon>Alistipes</taxon>
    </lineage>
</organism>
<keyword evidence="1" id="KW-0732">Signal</keyword>
<dbReference type="Pfam" id="PF16407">
    <property type="entry name" value="PKD_2"/>
    <property type="match status" value="1"/>
</dbReference>
<feature type="signal peptide" evidence="1">
    <location>
        <begin position="1"/>
        <end position="23"/>
    </location>
</feature>
<evidence type="ECO:0000313" key="3">
    <source>
        <dbReference type="Proteomes" id="UP000886844"/>
    </source>
</evidence>
<evidence type="ECO:0008006" key="4">
    <source>
        <dbReference type="Google" id="ProtNLM"/>
    </source>
</evidence>
<accession>A0A9D2CBS0</accession>
<dbReference type="AlphaFoldDB" id="A0A9D2CBS0"/>